<feature type="domain" description="FtsK" evidence="17">
    <location>
        <begin position="530"/>
        <end position="758"/>
    </location>
</feature>
<evidence type="ECO:0000256" key="9">
    <source>
        <dbReference type="ARBA" id="ARBA00022989"/>
    </source>
</evidence>
<organism evidence="18 19">
    <name type="scientific">Cerasicoccus arenae</name>
    <dbReference type="NCBI Taxonomy" id="424488"/>
    <lineage>
        <taxon>Bacteria</taxon>
        <taxon>Pseudomonadati</taxon>
        <taxon>Verrucomicrobiota</taxon>
        <taxon>Opitutia</taxon>
        <taxon>Puniceicoccales</taxon>
        <taxon>Cerasicoccaceae</taxon>
        <taxon>Cerasicoccus</taxon>
    </lineage>
</organism>
<evidence type="ECO:0000259" key="17">
    <source>
        <dbReference type="PROSITE" id="PS50901"/>
    </source>
</evidence>
<feature type="region of interest" description="Disordered" evidence="15">
    <location>
        <begin position="304"/>
        <end position="366"/>
    </location>
</feature>
<dbReference type="Pfam" id="PF09397">
    <property type="entry name" value="FtsK_gamma"/>
    <property type="match status" value="1"/>
</dbReference>
<feature type="transmembrane region" description="Helical" evidence="16">
    <location>
        <begin position="76"/>
        <end position="99"/>
    </location>
</feature>
<dbReference type="SUPFAM" id="SSF52540">
    <property type="entry name" value="P-loop containing nucleoside triphosphate hydrolases"/>
    <property type="match status" value="1"/>
</dbReference>
<dbReference type="Gene3D" id="3.40.50.300">
    <property type="entry name" value="P-loop containing nucleotide triphosphate hydrolases"/>
    <property type="match status" value="1"/>
</dbReference>
<dbReference type="InterPro" id="IPR041027">
    <property type="entry name" value="FtsK_alpha"/>
</dbReference>
<evidence type="ECO:0000256" key="3">
    <source>
        <dbReference type="ARBA" id="ARBA00022475"/>
    </source>
</evidence>
<evidence type="ECO:0000256" key="13">
    <source>
        <dbReference type="ARBA" id="ARBA00025923"/>
    </source>
</evidence>
<dbReference type="InterPro" id="IPR025199">
    <property type="entry name" value="FtsK_4TM"/>
</dbReference>
<evidence type="ECO:0000256" key="12">
    <source>
        <dbReference type="ARBA" id="ARBA00023306"/>
    </source>
</evidence>
<reference evidence="18" key="1">
    <citation type="journal article" date="2014" name="Int. J. Syst. Evol. Microbiol.">
        <title>Complete genome sequence of Corynebacterium casei LMG S-19264T (=DSM 44701T), isolated from a smear-ripened cheese.</title>
        <authorList>
            <consortium name="US DOE Joint Genome Institute (JGI-PGF)"/>
            <person name="Walter F."/>
            <person name="Albersmeier A."/>
            <person name="Kalinowski J."/>
            <person name="Ruckert C."/>
        </authorList>
    </citation>
    <scope>NUCLEOTIDE SEQUENCE</scope>
    <source>
        <strain evidence="18">KCTC 12870</strain>
    </source>
</reference>
<dbReference type="InterPro" id="IPR050206">
    <property type="entry name" value="FtsK/SpoIIIE/SftA"/>
</dbReference>
<dbReference type="InterPro" id="IPR027417">
    <property type="entry name" value="P-loop_NTPase"/>
</dbReference>
<dbReference type="RefSeq" id="WP_189514965.1">
    <property type="nucleotide sequence ID" value="NZ_BMXG01000012.1"/>
</dbReference>
<name>A0A8J3DGI6_9BACT</name>
<dbReference type="InterPro" id="IPR002543">
    <property type="entry name" value="FtsK_dom"/>
</dbReference>
<keyword evidence="5 16" id="KW-0812">Transmembrane</keyword>
<comment type="caution">
    <text evidence="18">The sequence shown here is derived from an EMBL/GenBank/DDBJ whole genome shotgun (WGS) entry which is preliminary data.</text>
</comment>
<dbReference type="Pfam" id="PF01580">
    <property type="entry name" value="FtsK_SpoIIIE"/>
    <property type="match status" value="1"/>
</dbReference>
<dbReference type="PANTHER" id="PTHR22683">
    <property type="entry name" value="SPORULATION PROTEIN RELATED"/>
    <property type="match status" value="1"/>
</dbReference>
<feature type="transmembrane region" description="Helical" evidence="16">
    <location>
        <begin position="180"/>
        <end position="199"/>
    </location>
</feature>
<evidence type="ECO:0000256" key="15">
    <source>
        <dbReference type="SAM" id="MobiDB-lite"/>
    </source>
</evidence>
<dbReference type="AlphaFoldDB" id="A0A8J3DGI6"/>
<keyword evidence="19" id="KW-1185">Reference proteome</keyword>
<keyword evidence="3" id="KW-1003">Cell membrane</keyword>
<evidence type="ECO:0000256" key="16">
    <source>
        <dbReference type="SAM" id="Phobius"/>
    </source>
</evidence>
<dbReference type="InterPro" id="IPR036388">
    <property type="entry name" value="WH-like_DNA-bd_sf"/>
</dbReference>
<dbReference type="Gene3D" id="3.30.980.40">
    <property type="match status" value="1"/>
</dbReference>
<dbReference type="SMART" id="SM00843">
    <property type="entry name" value="Ftsk_gamma"/>
    <property type="match status" value="1"/>
</dbReference>
<evidence type="ECO:0000256" key="11">
    <source>
        <dbReference type="ARBA" id="ARBA00023136"/>
    </source>
</evidence>
<comment type="subunit">
    <text evidence="13">Homohexamer. Forms a ring that surrounds DNA.</text>
</comment>
<evidence type="ECO:0000256" key="5">
    <source>
        <dbReference type="ARBA" id="ARBA00022692"/>
    </source>
</evidence>
<evidence type="ECO:0000256" key="7">
    <source>
        <dbReference type="ARBA" id="ARBA00022829"/>
    </source>
</evidence>
<dbReference type="SUPFAM" id="SSF46785">
    <property type="entry name" value="Winged helix' DNA-binding domain"/>
    <property type="match status" value="1"/>
</dbReference>
<dbReference type="InterPro" id="IPR003593">
    <property type="entry name" value="AAA+_ATPase"/>
</dbReference>
<reference evidence="18" key="2">
    <citation type="submission" date="2020-09" db="EMBL/GenBank/DDBJ databases">
        <authorList>
            <person name="Sun Q."/>
            <person name="Kim S."/>
        </authorList>
    </citation>
    <scope>NUCLEOTIDE SEQUENCE</scope>
    <source>
        <strain evidence="18">KCTC 12870</strain>
    </source>
</reference>
<comment type="subcellular location">
    <subcellularLocation>
        <location evidence="1">Cell membrane</location>
        <topology evidence="1">Multi-pass membrane protein</topology>
    </subcellularLocation>
</comment>
<feature type="region of interest" description="Disordered" evidence="15">
    <location>
        <begin position="239"/>
        <end position="290"/>
    </location>
</feature>
<feature type="transmembrane region" description="Helical" evidence="16">
    <location>
        <begin position="111"/>
        <end position="129"/>
    </location>
</feature>
<dbReference type="GO" id="GO:0007059">
    <property type="term" value="P:chromosome segregation"/>
    <property type="evidence" value="ECO:0007669"/>
    <property type="project" value="UniProtKB-KW"/>
</dbReference>
<evidence type="ECO:0000256" key="10">
    <source>
        <dbReference type="ARBA" id="ARBA00023125"/>
    </source>
</evidence>
<proteinExistence type="inferred from homology"/>
<evidence type="ECO:0000256" key="2">
    <source>
        <dbReference type="ARBA" id="ARBA00006474"/>
    </source>
</evidence>
<keyword evidence="9 16" id="KW-1133">Transmembrane helix</keyword>
<sequence length="899" mass="98716">MAASGKKTQSAPQKKSFAPREQSRPLWGIVILLIGVLLLVAMFDFERLQSSQFAVGAEAETTTNKIGVLGANTATLLLRMFGAVSWLIPFAFLWVAYLLFFKRAHRVRMRLYLSMLVFILALTGLATLFDKWGTEPQPVDAVQVEKVAEAPDSSPFPQGPGGGFGQILCNDYTRLYLGELGNAILLGALVFFSGLFLFTDNIRAYFRRRAELAEQRAELRAKQQLADEKQRARDEIEAKRANDLAEKRKDVPKKPPSTKKAILAEDGPKVARKPLTSGESILGNPEPAVDNYIPEAEEFEIEQNAEAEDEGHESFLPPPSPPEAKPKKESLSLPPFKPKGTAGPFKAKTTPPFKQVSEPDEDTGSVTRRVGGITIVESEKTEKADSNRPDRRGDYIFPPLSLLADPPHSNDNDHQNYEEMAAQLIQTLEEFNVKVAPAEVLTGPVITRYEVTPAPGVRVEKILNLDKNIALGLKADAVRIIAPVPGKGTVGVEVPNRHPKPVCMKEIVESRAWAESKAEIPVVLGKDVTGKAIVEDLTKMPHMLIAGSTGSGKTVCINAVIASLLYYAGPEDLRFIMVDPKVVEMQVYNDLPHMLIPVVTDPKKVPGALKYLINEMERRYQIFAKVGVRNIAGFNKKLATDKEEQEKLAQLEREQGASMSPEERVAGLEVPRDDDAYEIPKKKLPYIVCIIDELADLMMVAPQDIETGVARLAQLARAAGIHLILATQRPSVNVITGVIKANLPTRISFKVASKVDSRTILDQQGADALIGKGDMLYIPPGTSNLVRAQGAFVSDDEINNIVEYLKDKNGEPEYAEEVQQQIEAGDSDGGGVEGEFDDELVPQAIEIIRTHQRASTSFLQRKLKIGYNRAARIIEILEDEGIVGPDNGSSPREILEGAE</sequence>
<evidence type="ECO:0000256" key="14">
    <source>
        <dbReference type="PROSITE-ProRule" id="PRU00289"/>
    </source>
</evidence>
<comment type="similarity">
    <text evidence="2">Belongs to the FtsK/SpoIIIE/SftA family.</text>
</comment>
<dbReference type="GO" id="GO:0003677">
    <property type="term" value="F:DNA binding"/>
    <property type="evidence" value="ECO:0007669"/>
    <property type="project" value="UniProtKB-KW"/>
</dbReference>
<dbReference type="InterPro" id="IPR036390">
    <property type="entry name" value="WH_DNA-bd_sf"/>
</dbReference>
<dbReference type="Gene3D" id="1.10.10.10">
    <property type="entry name" value="Winged helix-like DNA-binding domain superfamily/Winged helix DNA-binding domain"/>
    <property type="match status" value="1"/>
</dbReference>
<evidence type="ECO:0000256" key="6">
    <source>
        <dbReference type="ARBA" id="ARBA00022741"/>
    </source>
</evidence>
<dbReference type="GO" id="GO:0005524">
    <property type="term" value="F:ATP binding"/>
    <property type="evidence" value="ECO:0007669"/>
    <property type="project" value="UniProtKB-UniRule"/>
</dbReference>
<keyword evidence="7" id="KW-0159">Chromosome partition</keyword>
<dbReference type="EMBL" id="BMXG01000012">
    <property type="protein sequence ID" value="GHC04459.1"/>
    <property type="molecule type" value="Genomic_DNA"/>
</dbReference>
<dbReference type="Pfam" id="PF13491">
    <property type="entry name" value="FtsK_4TM"/>
    <property type="match status" value="1"/>
</dbReference>
<dbReference type="PANTHER" id="PTHR22683:SF41">
    <property type="entry name" value="DNA TRANSLOCASE FTSK"/>
    <property type="match status" value="1"/>
</dbReference>
<evidence type="ECO:0000313" key="18">
    <source>
        <dbReference type="EMBL" id="GHC04459.1"/>
    </source>
</evidence>
<feature type="binding site" evidence="14">
    <location>
        <begin position="547"/>
        <end position="554"/>
    </location>
    <ligand>
        <name>ATP</name>
        <dbReference type="ChEBI" id="CHEBI:30616"/>
    </ligand>
</feature>
<protein>
    <recommendedName>
        <fullName evidence="17">FtsK domain-containing protein</fullName>
    </recommendedName>
</protein>
<dbReference type="GO" id="GO:0051301">
    <property type="term" value="P:cell division"/>
    <property type="evidence" value="ECO:0007669"/>
    <property type="project" value="UniProtKB-KW"/>
</dbReference>
<keyword evidence="8 14" id="KW-0067">ATP-binding</keyword>
<evidence type="ECO:0000313" key="19">
    <source>
        <dbReference type="Proteomes" id="UP000642829"/>
    </source>
</evidence>
<keyword evidence="6 14" id="KW-0547">Nucleotide-binding</keyword>
<gene>
    <name evidence="18" type="ORF">GCM10007047_21520</name>
</gene>
<keyword evidence="11 16" id="KW-0472">Membrane</keyword>
<dbReference type="Proteomes" id="UP000642829">
    <property type="component" value="Unassembled WGS sequence"/>
</dbReference>
<dbReference type="SMART" id="SM00382">
    <property type="entry name" value="AAA"/>
    <property type="match status" value="1"/>
</dbReference>
<evidence type="ECO:0000256" key="1">
    <source>
        <dbReference type="ARBA" id="ARBA00004651"/>
    </source>
</evidence>
<accession>A0A8J3DGI6</accession>
<evidence type="ECO:0000256" key="4">
    <source>
        <dbReference type="ARBA" id="ARBA00022618"/>
    </source>
</evidence>
<keyword evidence="4" id="KW-0132">Cell division</keyword>
<keyword evidence="12" id="KW-0131">Cell cycle</keyword>
<feature type="transmembrane region" description="Helical" evidence="16">
    <location>
        <begin position="25"/>
        <end position="43"/>
    </location>
</feature>
<keyword evidence="10" id="KW-0238">DNA-binding</keyword>
<dbReference type="PROSITE" id="PS50901">
    <property type="entry name" value="FTSK"/>
    <property type="match status" value="1"/>
</dbReference>
<dbReference type="InterPro" id="IPR018541">
    <property type="entry name" value="Ftsk_gamma"/>
</dbReference>
<dbReference type="GO" id="GO:0005886">
    <property type="term" value="C:plasma membrane"/>
    <property type="evidence" value="ECO:0007669"/>
    <property type="project" value="UniProtKB-SubCell"/>
</dbReference>
<feature type="compositionally biased region" description="Basic and acidic residues" evidence="15">
    <location>
        <begin position="239"/>
        <end position="253"/>
    </location>
</feature>
<dbReference type="Pfam" id="PF17854">
    <property type="entry name" value="FtsK_alpha"/>
    <property type="match status" value="1"/>
</dbReference>
<evidence type="ECO:0000256" key="8">
    <source>
        <dbReference type="ARBA" id="ARBA00022840"/>
    </source>
</evidence>